<dbReference type="Proteomes" id="UP001219525">
    <property type="component" value="Unassembled WGS sequence"/>
</dbReference>
<protein>
    <submittedName>
        <fullName evidence="2">Uncharacterized protein</fullName>
    </submittedName>
</protein>
<accession>A0AAD6VLF1</accession>
<dbReference type="EMBL" id="JARJCW010000018">
    <property type="protein sequence ID" value="KAJ7215062.1"/>
    <property type="molecule type" value="Genomic_DNA"/>
</dbReference>
<gene>
    <name evidence="2" type="ORF">GGX14DRAFT_443704</name>
</gene>
<feature type="compositionally biased region" description="Polar residues" evidence="1">
    <location>
        <begin position="18"/>
        <end position="44"/>
    </location>
</feature>
<dbReference type="AlphaFoldDB" id="A0AAD6VLF1"/>
<evidence type="ECO:0000256" key="1">
    <source>
        <dbReference type="SAM" id="MobiDB-lite"/>
    </source>
</evidence>
<organism evidence="2 3">
    <name type="scientific">Mycena pura</name>
    <dbReference type="NCBI Taxonomy" id="153505"/>
    <lineage>
        <taxon>Eukaryota</taxon>
        <taxon>Fungi</taxon>
        <taxon>Dikarya</taxon>
        <taxon>Basidiomycota</taxon>
        <taxon>Agaricomycotina</taxon>
        <taxon>Agaricomycetes</taxon>
        <taxon>Agaricomycetidae</taxon>
        <taxon>Agaricales</taxon>
        <taxon>Marasmiineae</taxon>
        <taxon>Mycenaceae</taxon>
        <taxon>Mycena</taxon>
    </lineage>
</organism>
<keyword evidence="3" id="KW-1185">Reference proteome</keyword>
<comment type="caution">
    <text evidence="2">The sequence shown here is derived from an EMBL/GenBank/DDBJ whole genome shotgun (WGS) entry which is preliminary data.</text>
</comment>
<reference evidence="2" key="1">
    <citation type="submission" date="2023-03" db="EMBL/GenBank/DDBJ databases">
        <title>Massive genome expansion in bonnet fungi (Mycena s.s.) driven by repeated elements and novel gene families across ecological guilds.</title>
        <authorList>
            <consortium name="Lawrence Berkeley National Laboratory"/>
            <person name="Harder C.B."/>
            <person name="Miyauchi S."/>
            <person name="Viragh M."/>
            <person name="Kuo A."/>
            <person name="Thoen E."/>
            <person name="Andreopoulos B."/>
            <person name="Lu D."/>
            <person name="Skrede I."/>
            <person name="Drula E."/>
            <person name="Henrissat B."/>
            <person name="Morin E."/>
            <person name="Kohler A."/>
            <person name="Barry K."/>
            <person name="LaButti K."/>
            <person name="Morin E."/>
            <person name="Salamov A."/>
            <person name="Lipzen A."/>
            <person name="Mereny Z."/>
            <person name="Hegedus B."/>
            <person name="Baldrian P."/>
            <person name="Stursova M."/>
            <person name="Weitz H."/>
            <person name="Taylor A."/>
            <person name="Grigoriev I.V."/>
            <person name="Nagy L.G."/>
            <person name="Martin F."/>
            <person name="Kauserud H."/>
        </authorList>
    </citation>
    <scope>NUCLEOTIDE SEQUENCE</scope>
    <source>
        <strain evidence="2">9144</strain>
    </source>
</reference>
<feature type="region of interest" description="Disordered" evidence="1">
    <location>
        <begin position="18"/>
        <end position="75"/>
    </location>
</feature>
<evidence type="ECO:0000313" key="2">
    <source>
        <dbReference type="EMBL" id="KAJ7215062.1"/>
    </source>
</evidence>
<sequence length="256" mass="27631">MHTRLPLRDRCNTVLRVSTNREPTSTKSKLPATLVSSAGNTPPTASARHSPRFRMSPPPVPSVGPHPLEDIPENGPGGPRQFITYVFLFSPSSPHQAIPPGGWTHILRILPASAKNPSGTMQVVKPAAGTAQTVRLYTPAQRADNALPLNTCHILAARDFLALALPYQAAMDAEPPVQPCRADAVRVLLVGPLRALLTVAMTYIAFAARCTVVHVMRSVVEEGEDTQACEMLGADARMGLGEREIRCLEWLAREGL</sequence>
<proteinExistence type="predicted"/>
<evidence type="ECO:0000313" key="3">
    <source>
        <dbReference type="Proteomes" id="UP001219525"/>
    </source>
</evidence>
<name>A0AAD6VLF1_9AGAR</name>